<dbReference type="EMBL" id="ASSJ01000070">
    <property type="protein sequence ID" value="ERN40808.1"/>
    <property type="molecule type" value="Genomic_DNA"/>
</dbReference>
<dbReference type="Gene3D" id="3.30.450.90">
    <property type="match status" value="1"/>
</dbReference>
<accession>U5D856</accession>
<sequence length="517" mass="57144">MGAWDPLYICGLILLESLCRPTAGKPTAFAFEQPVAFQQAETMADQQQRRPSTPPLPPRVASRIPPVPATQIPPTPRSTTDRNTPLPPVPGSSGVKSELTQQIAPLDPRSAQTRVANLPVSPGAPRPTVPPQLSTPSSVAPPPLAAATPATSGSKGASFYPLPLGQPRLADIIYMAYENGFSDIHISVTEAPRLRNRGEMDYSDYPETDRATFMSWIHEILSEADVERFQKTLEYDGAADYDFARVRINIFMTMRGPAMVLRLIPLKILTIDQLRLPQVFRDICHAHKGLILITGPTGSGKSTSMAAMVDYINSEMPKHIITIEDPIEFVHRSRKALIRQREVGLHTHEFDRALKSALREDPDVILIGEMRDRETVNTALKAAQTGHVVMGTLHTNSAIKTIERILGLYSAEEQPAMRVALAESIIAVIAQGLCRTTDGKRAAFHDILVNTDTIKDYIRDGKYDEILPLIKDGEYDGMITMNQSLFNLYQEGRITEEAALEWSPTPNEMAQMLRGRV</sequence>
<dbReference type="InterPro" id="IPR006321">
    <property type="entry name" value="PilT/PilU"/>
</dbReference>
<evidence type="ECO:0000256" key="2">
    <source>
        <dbReference type="SAM" id="MobiDB-lite"/>
    </source>
</evidence>
<dbReference type="eggNOG" id="COG2805">
    <property type="taxonomic scope" value="Bacteria"/>
</dbReference>
<evidence type="ECO:0000313" key="5">
    <source>
        <dbReference type="Proteomes" id="UP000016960"/>
    </source>
</evidence>
<keyword evidence="5" id="KW-1185">Reference proteome</keyword>
<comment type="caution">
    <text evidence="4">The sequence shown here is derived from an EMBL/GenBank/DDBJ whole genome shotgun (WGS) entry which is preliminary data.</text>
</comment>
<dbReference type="InParanoid" id="U5D856"/>
<dbReference type="Pfam" id="PF00437">
    <property type="entry name" value="T2SSE"/>
    <property type="match status" value="1"/>
</dbReference>
<feature type="compositionally biased region" description="Pro residues" evidence="2">
    <location>
        <begin position="65"/>
        <end position="76"/>
    </location>
</feature>
<dbReference type="SUPFAM" id="SSF52540">
    <property type="entry name" value="P-loop containing nucleoside triphosphate hydrolases"/>
    <property type="match status" value="1"/>
</dbReference>
<feature type="region of interest" description="Disordered" evidence="2">
    <location>
        <begin position="117"/>
        <end position="158"/>
    </location>
</feature>
<dbReference type="PROSITE" id="PS00662">
    <property type="entry name" value="T2SP_E"/>
    <property type="match status" value="1"/>
</dbReference>
<dbReference type="GO" id="GO:0016887">
    <property type="term" value="F:ATP hydrolysis activity"/>
    <property type="evidence" value="ECO:0007669"/>
    <property type="project" value="InterPro"/>
</dbReference>
<dbReference type="InterPro" id="IPR050921">
    <property type="entry name" value="T4SS_GSP_E_ATPase"/>
</dbReference>
<dbReference type="CDD" id="cd01131">
    <property type="entry name" value="PilT"/>
    <property type="match status" value="1"/>
</dbReference>
<dbReference type="PATRIC" id="fig|582515.4.peg.3151"/>
<protein>
    <submittedName>
        <fullName evidence="4">Pilus retraction protein PilT</fullName>
    </submittedName>
</protein>
<evidence type="ECO:0000313" key="4">
    <source>
        <dbReference type="EMBL" id="ERN40808.1"/>
    </source>
</evidence>
<gene>
    <name evidence="4" type="ORF">KR51_00027980</name>
</gene>
<feature type="compositionally biased region" description="Polar residues" evidence="2">
    <location>
        <begin position="39"/>
        <end position="51"/>
    </location>
</feature>
<feature type="compositionally biased region" description="Low complexity" evidence="2">
    <location>
        <begin position="145"/>
        <end position="154"/>
    </location>
</feature>
<dbReference type="PANTHER" id="PTHR30486:SF6">
    <property type="entry name" value="TYPE IV PILUS RETRACTATION ATPASE PILT"/>
    <property type="match status" value="1"/>
</dbReference>
<dbReference type="NCBIfam" id="TIGR01420">
    <property type="entry name" value="pilT_fam"/>
    <property type="match status" value="1"/>
</dbReference>
<name>U5D856_9CHRO</name>
<dbReference type="InterPro" id="IPR027417">
    <property type="entry name" value="P-loop_NTPase"/>
</dbReference>
<evidence type="ECO:0000259" key="3">
    <source>
        <dbReference type="PROSITE" id="PS00662"/>
    </source>
</evidence>
<feature type="domain" description="Bacterial type II secretion system protein E" evidence="3">
    <location>
        <begin position="358"/>
        <end position="372"/>
    </location>
</feature>
<dbReference type="FunCoup" id="U5D856">
    <property type="interactions" value="148"/>
</dbReference>
<feature type="region of interest" description="Disordered" evidence="2">
    <location>
        <begin position="39"/>
        <end position="99"/>
    </location>
</feature>
<reference evidence="4 5" key="1">
    <citation type="submission" date="2013-05" db="EMBL/GenBank/DDBJ databases">
        <title>Draft genome sequence of Rubidibacter lacunae KORDI 51-2.</title>
        <authorList>
            <person name="Choi D.H."/>
            <person name="Noh J.H."/>
            <person name="Kwon K.-K."/>
            <person name="Lee J.-H."/>
            <person name="Ryu J.-Y."/>
        </authorList>
    </citation>
    <scope>NUCLEOTIDE SEQUENCE [LARGE SCALE GENOMIC DNA]</scope>
    <source>
        <strain evidence="4 5">KORDI 51-2</strain>
    </source>
</reference>
<proteinExistence type="inferred from homology"/>
<dbReference type="Proteomes" id="UP000016960">
    <property type="component" value="Unassembled WGS sequence"/>
</dbReference>
<dbReference type="Gene3D" id="3.40.50.300">
    <property type="entry name" value="P-loop containing nucleotide triphosphate hydrolases"/>
    <property type="match status" value="1"/>
</dbReference>
<comment type="similarity">
    <text evidence="1">Belongs to the GSP E family.</text>
</comment>
<dbReference type="InterPro" id="IPR001482">
    <property type="entry name" value="T2SS/T4SS_dom"/>
</dbReference>
<organism evidence="4 5">
    <name type="scientific">Rubidibacter lacunae KORDI 51-2</name>
    <dbReference type="NCBI Taxonomy" id="582515"/>
    <lineage>
        <taxon>Bacteria</taxon>
        <taxon>Bacillati</taxon>
        <taxon>Cyanobacteriota</taxon>
        <taxon>Cyanophyceae</taxon>
        <taxon>Oscillatoriophycideae</taxon>
        <taxon>Chroococcales</taxon>
        <taxon>Aphanothecaceae</taxon>
        <taxon>Rubidibacter</taxon>
    </lineage>
</organism>
<dbReference type="AlphaFoldDB" id="U5D856"/>
<evidence type="ECO:0000256" key="1">
    <source>
        <dbReference type="ARBA" id="ARBA00006611"/>
    </source>
</evidence>
<dbReference type="GO" id="GO:0005524">
    <property type="term" value="F:ATP binding"/>
    <property type="evidence" value="ECO:0007669"/>
    <property type="project" value="InterPro"/>
</dbReference>
<dbReference type="STRING" id="582515.KR51_00027980"/>
<dbReference type="PANTHER" id="PTHR30486">
    <property type="entry name" value="TWITCHING MOTILITY PROTEIN PILT"/>
    <property type="match status" value="1"/>
</dbReference>